<dbReference type="KEGG" id="caul:KCG34_24445"/>
<keyword evidence="1" id="KW-0472">Membrane</keyword>
<dbReference type="Proteomes" id="UP000676409">
    <property type="component" value="Chromosome"/>
</dbReference>
<keyword evidence="3" id="KW-1185">Reference proteome</keyword>
<feature type="transmembrane region" description="Helical" evidence="1">
    <location>
        <begin position="6"/>
        <end position="32"/>
    </location>
</feature>
<dbReference type="AlphaFoldDB" id="A0A975IUV3"/>
<accession>A0A975IUV3</accession>
<dbReference type="RefSeq" id="WP_211938191.1">
    <property type="nucleotide sequence ID" value="NZ_CP073078.1"/>
</dbReference>
<evidence type="ECO:0000313" key="2">
    <source>
        <dbReference type="EMBL" id="QUD88140.1"/>
    </source>
</evidence>
<protein>
    <submittedName>
        <fullName evidence="2">Uncharacterized protein</fullName>
    </submittedName>
</protein>
<proteinExistence type="predicted"/>
<evidence type="ECO:0000256" key="1">
    <source>
        <dbReference type="SAM" id="Phobius"/>
    </source>
</evidence>
<sequence length="102" mass="11571">MLQMHHIIAFLASRWFLALVFGIQVVLGWLNLRAGAVSRPLAKASALAALSTLILSCLPFFGADKKIFRLMVAASWFVLLFTIVGSNRRVRDRWRERSISRK</sequence>
<keyword evidence="1" id="KW-0812">Transmembrane</keyword>
<gene>
    <name evidence="2" type="ORF">KCG34_24445</name>
</gene>
<feature type="transmembrane region" description="Helical" evidence="1">
    <location>
        <begin position="44"/>
        <end position="61"/>
    </location>
</feature>
<keyword evidence="1" id="KW-1133">Transmembrane helix</keyword>
<name>A0A975IUV3_9CAUL</name>
<dbReference type="EMBL" id="CP073078">
    <property type="protein sequence ID" value="QUD88140.1"/>
    <property type="molecule type" value="Genomic_DNA"/>
</dbReference>
<feature type="transmembrane region" description="Helical" evidence="1">
    <location>
        <begin position="67"/>
        <end position="85"/>
    </location>
</feature>
<evidence type="ECO:0000313" key="3">
    <source>
        <dbReference type="Proteomes" id="UP000676409"/>
    </source>
</evidence>
<reference evidence="2" key="1">
    <citation type="submission" date="2021-04" db="EMBL/GenBank/DDBJ databases">
        <title>The complete genome sequence of Caulobacter sp. S6.</title>
        <authorList>
            <person name="Tang Y."/>
            <person name="Ouyang W."/>
            <person name="Liu Q."/>
            <person name="Huang B."/>
            <person name="Guo Z."/>
            <person name="Lei P."/>
        </authorList>
    </citation>
    <scope>NUCLEOTIDE SEQUENCE</scope>
    <source>
        <strain evidence="2">S6</strain>
    </source>
</reference>
<organism evidence="2 3">
    <name type="scientific">Phenylobacterium montanum</name>
    <dbReference type="NCBI Taxonomy" id="2823693"/>
    <lineage>
        <taxon>Bacteria</taxon>
        <taxon>Pseudomonadati</taxon>
        <taxon>Pseudomonadota</taxon>
        <taxon>Alphaproteobacteria</taxon>
        <taxon>Caulobacterales</taxon>
        <taxon>Caulobacteraceae</taxon>
        <taxon>Phenylobacterium</taxon>
    </lineage>
</organism>